<keyword evidence="1 3" id="KW-0732">Signal</keyword>
<feature type="region of interest" description="Disordered" evidence="2">
    <location>
        <begin position="151"/>
        <end position="228"/>
    </location>
</feature>
<protein>
    <recommendedName>
        <fullName evidence="4">Yeast cell wall synthesis Kre9/Knh1-like N-terminal domain-containing protein</fullName>
    </recommendedName>
</protein>
<evidence type="ECO:0000313" key="6">
    <source>
        <dbReference type="Proteomes" id="UP000306954"/>
    </source>
</evidence>
<evidence type="ECO:0000256" key="1">
    <source>
        <dbReference type="ARBA" id="ARBA00022729"/>
    </source>
</evidence>
<dbReference type="GO" id="GO:0006078">
    <property type="term" value="P:(1-&gt;6)-beta-D-glucan biosynthetic process"/>
    <property type="evidence" value="ECO:0007669"/>
    <property type="project" value="InterPro"/>
</dbReference>
<feature type="chain" id="PRO_5030101541" description="Yeast cell wall synthesis Kre9/Knh1-like N-terminal domain-containing protein" evidence="3">
    <location>
        <begin position="20"/>
        <end position="252"/>
    </location>
</feature>
<dbReference type="InterPro" id="IPR045328">
    <property type="entry name" value="Kre9/Knh1"/>
</dbReference>
<gene>
    <name evidence="5" type="ORF">E3P90_00906</name>
</gene>
<dbReference type="OMA" id="WGRVNIY"/>
<sequence length="252" mass="26434">MKFATTSLFSAALLNIAAAGVWITAPIGSTKASGGEPFTVAWTDNGESPSLAELGNADIGLMIGSDTDQTLLQTLAEDVPLSSTASTLSVIDKDAGPDGNVYFVRIISKSHKDNNGNPNAYYSARFLLEDMEGTFSDDVVDQLEQMMQNSNEQDSLVHHPSSSGSSAGSGTQTTQSTKTQSTQGTQSTQSDNCQNSDGSDSKDCQNPNSQNSNNQEAQDNEDDQDSSASSACYQTMLVATLAIIFGASVSTI</sequence>
<dbReference type="InterPro" id="IPR018466">
    <property type="entry name" value="Kre9/Knh1-like_N"/>
</dbReference>
<dbReference type="Pfam" id="PF10342">
    <property type="entry name" value="Kre9_KNH"/>
    <property type="match status" value="1"/>
</dbReference>
<feature type="compositionally biased region" description="Low complexity" evidence="2">
    <location>
        <begin position="161"/>
        <end position="190"/>
    </location>
</feature>
<dbReference type="AlphaFoldDB" id="A0A4T0J232"/>
<evidence type="ECO:0000259" key="4">
    <source>
        <dbReference type="Pfam" id="PF10342"/>
    </source>
</evidence>
<evidence type="ECO:0000313" key="5">
    <source>
        <dbReference type="EMBL" id="TIB15361.1"/>
    </source>
</evidence>
<dbReference type="GO" id="GO:0042546">
    <property type="term" value="P:cell wall biogenesis"/>
    <property type="evidence" value="ECO:0007669"/>
    <property type="project" value="InterPro"/>
</dbReference>
<evidence type="ECO:0000256" key="3">
    <source>
        <dbReference type="SAM" id="SignalP"/>
    </source>
</evidence>
<dbReference type="EMBL" id="SPOF01000007">
    <property type="protein sequence ID" value="TIB15361.1"/>
    <property type="molecule type" value="Genomic_DNA"/>
</dbReference>
<proteinExistence type="predicted"/>
<evidence type="ECO:0000256" key="2">
    <source>
        <dbReference type="SAM" id="MobiDB-lite"/>
    </source>
</evidence>
<dbReference type="Proteomes" id="UP000306954">
    <property type="component" value="Unassembled WGS sequence"/>
</dbReference>
<dbReference type="PANTHER" id="PTHR28154">
    <property type="entry name" value="CELL WALL SYNTHESIS PROTEIN KNH1-RELATED"/>
    <property type="match status" value="1"/>
</dbReference>
<name>A0A4T0J232_WALIC</name>
<reference evidence="5 6" key="1">
    <citation type="submission" date="2019-03" db="EMBL/GenBank/DDBJ databases">
        <title>Sequencing 23 genomes of Wallemia ichthyophaga.</title>
        <authorList>
            <person name="Gostincar C."/>
        </authorList>
    </citation>
    <scope>NUCLEOTIDE SEQUENCE [LARGE SCALE GENOMIC DNA]</scope>
    <source>
        <strain evidence="5 6">EXF-8621</strain>
    </source>
</reference>
<feature type="compositionally biased region" description="Low complexity" evidence="2">
    <location>
        <begin position="208"/>
        <end position="217"/>
    </location>
</feature>
<organism evidence="5 6">
    <name type="scientific">Wallemia ichthyophaga</name>
    <dbReference type="NCBI Taxonomy" id="245174"/>
    <lineage>
        <taxon>Eukaryota</taxon>
        <taxon>Fungi</taxon>
        <taxon>Dikarya</taxon>
        <taxon>Basidiomycota</taxon>
        <taxon>Wallemiomycotina</taxon>
        <taxon>Wallemiomycetes</taxon>
        <taxon>Wallemiales</taxon>
        <taxon>Wallemiaceae</taxon>
        <taxon>Wallemia</taxon>
    </lineage>
</organism>
<feature type="domain" description="Yeast cell wall synthesis Kre9/Knh1-like N-terminal" evidence="4">
    <location>
        <begin position="28"/>
        <end position="126"/>
    </location>
</feature>
<accession>A0A4T0J232</accession>
<comment type="caution">
    <text evidence="5">The sequence shown here is derived from an EMBL/GenBank/DDBJ whole genome shotgun (WGS) entry which is preliminary data.</text>
</comment>
<dbReference type="PANTHER" id="PTHR28154:SF1">
    <property type="entry name" value="CELL WALL SYNTHESIS PROTEIN KNH1-RELATED"/>
    <property type="match status" value="1"/>
</dbReference>
<dbReference type="OrthoDB" id="2432613at2759"/>
<feature type="signal peptide" evidence="3">
    <location>
        <begin position="1"/>
        <end position="19"/>
    </location>
</feature>